<dbReference type="PROSITE" id="PS50970">
    <property type="entry name" value="HCY"/>
    <property type="match status" value="1"/>
</dbReference>
<dbReference type="SUPFAM" id="SSF82282">
    <property type="entry name" value="Homocysteine S-methyltransferase"/>
    <property type="match status" value="1"/>
</dbReference>
<feature type="domain" description="Hcy-binding" evidence="4">
    <location>
        <begin position="1"/>
        <end position="45"/>
    </location>
</feature>
<sequence>GHIHYDGTPELMARYATMARDAGASIIGGCCGTLPEHLVAMRDALDSTEKGPAPTLEQIREEIGEFSSESDGTDGQGPVRAPRRGRRRG</sequence>
<protein>
    <recommendedName>
        <fullName evidence="4">Hcy-binding domain-containing protein</fullName>
    </recommendedName>
</protein>
<evidence type="ECO:0000313" key="5">
    <source>
        <dbReference type="EMBL" id="KKL50618.1"/>
    </source>
</evidence>
<dbReference type="EMBL" id="LAZR01032534">
    <property type="protein sequence ID" value="KKL50618.1"/>
    <property type="molecule type" value="Genomic_DNA"/>
</dbReference>
<gene>
    <name evidence="5" type="ORF">LCGC14_2303670</name>
</gene>
<comment type="caution">
    <text evidence="5">The sequence shown here is derived from an EMBL/GenBank/DDBJ whole genome shotgun (WGS) entry which is preliminary data.</text>
</comment>
<organism evidence="5">
    <name type="scientific">marine sediment metagenome</name>
    <dbReference type="NCBI Taxonomy" id="412755"/>
    <lineage>
        <taxon>unclassified sequences</taxon>
        <taxon>metagenomes</taxon>
        <taxon>ecological metagenomes</taxon>
    </lineage>
</organism>
<evidence type="ECO:0000256" key="2">
    <source>
        <dbReference type="ARBA" id="ARBA00022679"/>
    </source>
</evidence>
<keyword evidence="1" id="KW-0489">Methyltransferase</keyword>
<evidence type="ECO:0000256" key="3">
    <source>
        <dbReference type="SAM" id="MobiDB-lite"/>
    </source>
</evidence>
<accession>A0A0F9CMN9</accession>
<dbReference type="AlphaFoldDB" id="A0A0F9CMN9"/>
<evidence type="ECO:0000259" key="4">
    <source>
        <dbReference type="PROSITE" id="PS50970"/>
    </source>
</evidence>
<keyword evidence="2" id="KW-0808">Transferase</keyword>
<proteinExistence type="predicted"/>
<evidence type="ECO:0000256" key="1">
    <source>
        <dbReference type="ARBA" id="ARBA00022603"/>
    </source>
</evidence>
<dbReference type="InterPro" id="IPR003726">
    <property type="entry name" value="HCY_dom"/>
</dbReference>
<dbReference type="InterPro" id="IPR036589">
    <property type="entry name" value="HCY_dom_sf"/>
</dbReference>
<name>A0A0F9CMN9_9ZZZZ</name>
<dbReference type="Pfam" id="PF02574">
    <property type="entry name" value="S-methyl_trans"/>
    <property type="match status" value="1"/>
</dbReference>
<dbReference type="Gene3D" id="3.20.20.330">
    <property type="entry name" value="Homocysteine-binding-like domain"/>
    <property type="match status" value="1"/>
</dbReference>
<reference evidence="5" key="1">
    <citation type="journal article" date="2015" name="Nature">
        <title>Complex archaea that bridge the gap between prokaryotes and eukaryotes.</title>
        <authorList>
            <person name="Spang A."/>
            <person name="Saw J.H."/>
            <person name="Jorgensen S.L."/>
            <person name="Zaremba-Niedzwiedzka K."/>
            <person name="Martijn J."/>
            <person name="Lind A.E."/>
            <person name="van Eijk R."/>
            <person name="Schleper C."/>
            <person name="Guy L."/>
            <person name="Ettema T.J."/>
        </authorList>
    </citation>
    <scope>NUCLEOTIDE SEQUENCE</scope>
</reference>
<dbReference type="GO" id="GO:0032259">
    <property type="term" value="P:methylation"/>
    <property type="evidence" value="ECO:0007669"/>
    <property type="project" value="UniProtKB-KW"/>
</dbReference>
<feature type="non-terminal residue" evidence="5">
    <location>
        <position position="1"/>
    </location>
</feature>
<dbReference type="GO" id="GO:0008168">
    <property type="term" value="F:methyltransferase activity"/>
    <property type="evidence" value="ECO:0007669"/>
    <property type="project" value="UniProtKB-KW"/>
</dbReference>
<feature type="region of interest" description="Disordered" evidence="3">
    <location>
        <begin position="45"/>
        <end position="89"/>
    </location>
</feature>